<name>A0A1D1VLS4_RAMVA</name>
<evidence type="ECO:0000313" key="3">
    <source>
        <dbReference type="Proteomes" id="UP000186922"/>
    </source>
</evidence>
<feature type="transmembrane region" description="Helical" evidence="1">
    <location>
        <begin position="79"/>
        <end position="99"/>
    </location>
</feature>
<sequence>MPLHLLEPPSTTSRQVSRTLARVALLPQATTAKDPTFLLTLTMAKHNRAWFTANLEVLRSKSYTSKLRPRMTVSAHSCAPVLFALLAVGAAWNAAMVSAKRQDSLKMKF</sequence>
<reference evidence="2 3" key="1">
    <citation type="journal article" date="2016" name="Nat. Commun.">
        <title>Extremotolerant tardigrade genome and improved radiotolerance of human cultured cells by tardigrade-unique protein.</title>
        <authorList>
            <person name="Hashimoto T."/>
            <person name="Horikawa D.D."/>
            <person name="Saito Y."/>
            <person name="Kuwahara H."/>
            <person name="Kozuka-Hata H."/>
            <person name="Shin-I T."/>
            <person name="Minakuchi Y."/>
            <person name="Ohishi K."/>
            <person name="Motoyama A."/>
            <person name="Aizu T."/>
            <person name="Enomoto A."/>
            <person name="Kondo K."/>
            <person name="Tanaka S."/>
            <person name="Hara Y."/>
            <person name="Koshikawa S."/>
            <person name="Sagara H."/>
            <person name="Miura T."/>
            <person name="Yokobori S."/>
            <person name="Miyagawa K."/>
            <person name="Suzuki Y."/>
            <person name="Kubo T."/>
            <person name="Oyama M."/>
            <person name="Kohara Y."/>
            <person name="Fujiyama A."/>
            <person name="Arakawa K."/>
            <person name="Katayama T."/>
            <person name="Toyoda A."/>
            <person name="Kunieda T."/>
        </authorList>
    </citation>
    <scope>NUCLEOTIDE SEQUENCE [LARGE SCALE GENOMIC DNA]</scope>
    <source>
        <strain evidence="2 3">YOKOZUNA-1</strain>
    </source>
</reference>
<organism evidence="2 3">
    <name type="scientific">Ramazzottius varieornatus</name>
    <name type="common">Water bear</name>
    <name type="synonym">Tardigrade</name>
    <dbReference type="NCBI Taxonomy" id="947166"/>
    <lineage>
        <taxon>Eukaryota</taxon>
        <taxon>Metazoa</taxon>
        <taxon>Ecdysozoa</taxon>
        <taxon>Tardigrada</taxon>
        <taxon>Eutardigrada</taxon>
        <taxon>Parachela</taxon>
        <taxon>Hypsibioidea</taxon>
        <taxon>Ramazzottiidae</taxon>
        <taxon>Ramazzottius</taxon>
    </lineage>
</organism>
<evidence type="ECO:0000313" key="2">
    <source>
        <dbReference type="EMBL" id="GAV01776.1"/>
    </source>
</evidence>
<keyword evidence="1" id="KW-0812">Transmembrane</keyword>
<dbReference type="AlphaFoldDB" id="A0A1D1VLS4"/>
<proteinExistence type="predicted"/>
<comment type="caution">
    <text evidence="2">The sequence shown here is derived from an EMBL/GenBank/DDBJ whole genome shotgun (WGS) entry which is preliminary data.</text>
</comment>
<dbReference type="Proteomes" id="UP000186922">
    <property type="component" value="Unassembled WGS sequence"/>
</dbReference>
<keyword evidence="3" id="KW-1185">Reference proteome</keyword>
<dbReference type="EMBL" id="BDGG01000007">
    <property type="protein sequence ID" value="GAV01776.1"/>
    <property type="molecule type" value="Genomic_DNA"/>
</dbReference>
<accession>A0A1D1VLS4</accession>
<keyword evidence="1" id="KW-1133">Transmembrane helix</keyword>
<gene>
    <name evidence="2" type="primary">RvY_12432</name>
    <name evidence="2" type="synonym">RvY_12432.2</name>
    <name evidence="2" type="ORF">RvY_12432-2</name>
</gene>
<evidence type="ECO:0000256" key="1">
    <source>
        <dbReference type="SAM" id="Phobius"/>
    </source>
</evidence>
<protein>
    <submittedName>
        <fullName evidence="2">Uncharacterized protein</fullName>
    </submittedName>
</protein>
<keyword evidence="1" id="KW-0472">Membrane</keyword>